<accession>A0A1A9UP67</accession>
<evidence type="ECO:0000313" key="3">
    <source>
        <dbReference type="Proteomes" id="UP000078200"/>
    </source>
</evidence>
<evidence type="ECO:0000313" key="2">
    <source>
        <dbReference type="EnsemblMetazoa" id="GAUT010981-PA"/>
    </source>
</evidence>
<keyword evidence="1" id="KW-0472">Membrane</keyword>
<dbReference type="EnsemblMetazoa" id="GAUT010981-RA">
    <property type="protein sequence ID" value="GAUT010981-PA"/>
    <property type="gene ID" value="GAUT010981"/>
</dbReference>
<sequence length="126" mass="14762">MFHHCHMQNVSMRCGFQQTLYSVYHISVLIMLYINHRTTYDEEVILGEYLLCRRSCQFEKQLNGKSKIYLKISILISAFRGPYLTFGKMKLKYSSPTNICNPVTITAVDFPITKKAQSVMYKGREY</sequence>
<keyword evidence="1" id="KW-1133">Transmembrane helix</keyword>
<proteinExistence type="predicted"/>
<dbReference type="AlphaFoldDB" id="A0A1A9UP67"/>
<dbReference type="Proteomes" id="UP000078200">
    <property type="component" value="Unassembled WGS sequence"/>
</dbReference>
<organism evidence="2 3">
    <name type="scientific">Glossina austeni</name>
    <name type="common">Savannah tsetse fly</name>
    <dbReference type="NCBI Taxonomy" id="7395"/>
    <lineage>
        <taxon>Eukaryota</taxon>
        <taxon>Metazoa</taxon>
        <taxon>Ecdysozoa</taxon>
        <taxon>Arthropoda</taxon>
        <taxon>Hexapoda</taxon>
        <taxon>Insecta</taxon>
        <taxon>Pterygota</taxon>
        <taxon>Neoptera</taxon>
        <taxon>Endopterygota</taxon>
        <taxon>Diptera</taxon>
        <taxon>Brachycera</taxon>
        <taxon>Muscomorpha</taxon>
        <taxon>Hippoboscoidea</taxon>
        <taxon>Glossinidae</taxon>
        <taxon>Glossina</taxon>
    </lineage>
</organism>
<dbReference type="VEuPathDB" id="VectorBase:GAUT010981"/>
<keyword evidence="1" id="KW-0812">Transmembrane</keyword>
<protein>
    <submittedName>
        <fullName evidence="2">Uncharacterized protein</fullName>
    </submittedName>
</protein>
<feature type="transmembrane region" description="Helical" evidence="1">
    <location>
        <begin position="20"/>
        <end position="36"/>
    </location>
</feature>
<name>A0A1A9UP67_GLOAU</name>
<keyword evidence="3" id="KW-1185">Reference proteome</keyword>
<reference evidence="2" key="1">
    <citation type="submission" date="2020-05" db="UniProtKB">
        <authorList>
            <consortium name="EnsemblMetazoa"/>
        </authorList>
    </citation>
    <scope>IDENTIFICATION</scope>
    <source>
        <strain evidence="2">TTRI</strain>
    </source>
</reference>
<evidence type="ECO:0000256" key="1">
    <source>
        <dbReference type="SAM" id="Phobius"/>
    </source>
</evidence>